<evidence type="ECO:0000313" key="3">
    <source>
        <dbReference type="Proteomes" id="UP000005801"/>
    </source>
</evidence>
<organism evidence="2 3">
    <name type="scientific">Plesiocystis pacifica SIR-1</name>
    <dbReference type="NCBI Taxonomy" id="391625"/>
    <lineage>
        <taxon>Bacteria</taxon>
        <taxon>Pseudomonadati</taxon>
        <taxon>Myxococcota</taxon>
        <taxon>Polyangia</taxon>
        <taxon>Nannocystales</taxon>
        <taxon>Nannocystaceae</taxon>
        <taxon>Plesiocystis</taxon>
    </lineage>
</organism>
<accession>A6GJ84</accession>
<dbReference type="RefSeq" id="WP_006976770.1">
    <property type="nucleotide sequence ID" value="NZ_ABCS01000151.1"/>
</dbReference>
<dbReference type="AlphaFoldDB" id="A6GJ84"/>
<proteinExistence type="predicted"/>
<name>A6GJ84_9BACT</name>
<dbReference type="EMBL" id="ABCS01000151">
    <property type="protein sequence ID" value="EDM74060.1"/>
    <property type="molecule type" value="Genomic_DNA"/>
</dbReference>
<evidence type="ECO:0000256" key="1">
    <source>
        <dbReference type="SAM" id="MobiDB-lite"/>
    </source>
</evidence>
<keyword evidence="3" id="KW-1185">Reference proteome</keyword>
<feature type="region of interest" description="Disordered" evidence="1">
    <location>
        <begin position="1"/>
        <end position="35"/>
    </location>
</feature>
<sequence>MTRNERDESRRPQKRALRRPGQHLARFPGRSNDPETHALTARQAARLESLSALPKADLVGKTLPDLRERLGKLGNLKELLFRRLCGRVVKRDAEGNELPVPFATVTVYDTDINLIAWSPAGQPHSWFYPFGVTREVLAQVTTDECGRFCVWLPRFDIDHYLRWRLERRCYLEWLRVPVIEDVLFERDPIPDPIGPVSKLGLHVRELDGAALRRAEHRLDPVRSARLRDVASRRGVGSLRAELDDELRRPAFDRLPPPLDARAKAILDPKMRAKLAARAGVSPRKLVDFDAKRVFGPFLRCEWVAVPEWTTIVDIPDLSFEVTQDVNGDGQQTPIYTEGLFDVRWNAGDLGEVVLVAEPTAIAGPSCDLPELGPCGDPAILYAGNYPLQVPGNPSETHDAGSGYAKLPNRPDADGIPGGAAVEPGETPFVGSFYLVGCAEREGATHYRVHREVNGTQGYLQGAYGPLSRVVGGVLQTRTITPVDGHWYPIVGRDEGWTPVGILAPVPDQAGVSTQGFELEFGALAGGTVTPIPNSKTGSINLRFDATKPTITVHSLHWRHPGGGWNALDPDDCAVVPRQGTQAVQLRVSFSVSANHLRNYWASASGCGPQATISQITQGAGDIPAAAVDSAAHWHTSPSDNALSRTLYYQIDAGADAGCYHVAIAAASRSFRPTYLPSNWRGHDPQHLWRQRVLRIAVQ</sequence>
<protein>
    <submittedName>
        <fullName evidence="2">Uncharacterized protein</fullName>
    </submittedName>
</protein>
<dbReference type="STRING" id="391625.PPSIR1_17935"/>
<dbReference type="Proteomes" id="UP000005801">
    <property type="component" value="Unassembled WGS sequence"/>
</dbReference>
<reference evidence="2 3" key="1">
    <citation type="submission" date="2007-06" db="EMBL/GenBank/DDBJ databases">
        <authorList>
            <person name="Shimkets L."/>
            <person name="Ferriera S."/>
            <person name="Johnson J."/>
            <person name="Kravitz S."/>
            <person name="Beeson K."/>
            <person name="Sutton G."/>
            <person name="Rogers Y.-H."/>
            <person name="Friedman R."/>
            <person name="Frazier M."/>
            <person name="Venter J.C."/>
        </authorList>
    </citation>
    <scope>NUCLEOTIDE SEQUENCE [LARGE SCALE GENOMIC DNA]</scope>
    <source>
        <strain evidence="2 3">SIR-1</strain>
    </source>
</reference>
<evidence type="ECO:0000313" key="2">
    <source>
        <dbReference type="EMBL" id="EDM74060.1"/>
    </source>
</evidence>
<feature type="compositionally biased region" description="Basic residues" evidence="1">
    <location>
        <begin position="12"/>
        <end position="21"/>
    </location>
</feature>
<feature type="compositionally biased region" description="Basic and acidic residues" evidence="1">
    <location>
        <begin position="1"/>
        <end position="11"/>
    </location>
</feature>
<comment type="caution">
    <text evidence="2">The sequence shown here is derived from an EMBL/GenBank/DDBJ whole genome shotgun (WGS) entry which is preliminary data.</text>
</comment>
<dbReference type="OrthoDB" id="8866049at2"/>
<gene>
    <name evidence="2" type="ORF">PPSIR1_17935</name>
</gene>